<dbReference type="Gene3D" id="2.60.40.10">
    <property type="entry name" value="Immunoglobulins"/>
    <property type="match status" value="6"/>
</dbReference>
<evidence type="ECO:0000256" key="5">
    <source>
        <dbReference type="ARBA" id="ARBA00023157"/>
    </source>
</evidence>
<dbReference type="SMART" id="SM00409">
    <property type="entry name" value="IG"/>
    <property type="match status" value="6"/>
</dbReference>
<evidence type="ECO:0000313" key="10">
    <source>
        <dbReference type="Proteomes" id="UP000025227"/>
    </source>
</evidence>
<dbReference type="Pfam" id="PF07679">
    <property type="entry name" value="I-set"/>
    <property type="match status" value="6"/>
</dbReference>
<feature type="compositionally biased region" description="Low complexity" evidence="8">
    <location>
        <begin position="1729"/>
        <end position="1742"/>
    </location>
</feature>
<dbReference type="InterPro" id="IPR013098">
    <property type="entry name" value="Ig_I-set"/>
</dbReference>
<dbReference type="Pfam" id="PF25101">
    <property type="entry name" value="Spectrin_7"/>
    <property type="match status" value="1"/>
</dbReference>
<dbReference type="InterPro" id="IPR036179">
    <property type="entry name" value="Ig-like_dom_sf"/>
</dbReference>
<keyword evidence="7" id="KW-0175">Coiled coil</keyword>
<feature type="domain" description="Ig-like" evidence="9">
    <location>
        <begin position="2088"/>
        <end position="2178"/>
    </location>
</feature>
<dbReference type="InterPro" id="IPR007110">
    <property type="entry name" value="Ig-like_dom"/>
</dbReference>
<dbReference type="GO" id="GO:0019899">
    <property type="term" value="F:enzyme binding"/>
    <property type="evidence" value="ECO:0007669"/>
    <property type="project" value="UniProtKB-ARBA"/>
</dbReference>
<dbReference type="GO" id="GO:0031672">
    <property type="term" value="C:A band"/>
    <property type="evidence" value="ECO:0007669"/>
    <property type="project" value="UniProtKB-SubCell"/>
</dbReference>
<dbReference type="FunFam" id="2.60.40.10:FF:000345">
    <property type="entry name" value="Muscle M-line assembly protein unc-89"/>
    <property type="match status" value="1"/>
</dbReference>
<feature type="domain" description="Ig-like" evidence="9">
    <location>
        <begin position="765"/>
        <end position="853"/>
    </location>
</feature>
<comment type="similarity">
    <text evidence="2">Belongs to the protein kinase superfamily. CAMK Ser/Thr protein kinase family.</text>
</comment>
<feature type="region of interest" description="Disordered" evidence="8">
    <location>
        <begin position="1808"/>
        <end position="1849"/>
    </location>
</feature>
<dbReference type="PROSITE" id="PS50835">
    <property type="entry name" value="IG_LIKE"/>
    <property type="match status" value="5"/>
</dbReference>
<dbReference type="FunFam" id="2.60.40.10:FF:000425">
    <property type="entry name" value="Myosin light chain kinase"/>
    <property type="match status" value="3"/>
</dbReference>
<dbReference type="SUPFAM" id="SSF46966">
    <property type="entry name" value="Spectrin repeat"/>
    <property type="match status" value="1"/>
</dbReference>
<keyword evidence="5" id="KW-1015">Disulfide bond</keyword>
<feature type="domain" description="Ig-like" evidence="9">
    <location>
        <begin position="2186"/>
        <end position="2275"/>
    </location>
</feature>
<feature type="region of interest" description="Disordered" evidence="8">
    <location>
        <begin position="961"/>
        <end position="980"/>
    </location>
</feature>
<dbReference type="PANTHER" id="PTHR47633:SF15">
    <property type="entry name" value="IG-LIKE DOMAIN-CONTAINING PROTEIN"/>
    <property type="match status" value="1"/>
</dbReference>
<dbReference type="InterPro" id="IPR003599">
    <property type="entry name" value="Ig_sub"/>
</dbReference>
<feature type="region of interest" description="Disordered" evidence="8">
    <location>
        <begin position="1729"/>
        <end position="1749"/>
    </location>
</feature>
<sequence length="2321" mass="261288">MEDAQPASPPVPVERKHQIRMVEARENGGPMHNGTMHSEQDLSTTTLSTIAVRAGDHASMVVALLKSMGFVEVRIDEMRPGLLEIGESASETANLLSIHDDLLKRLAEKDDQVAALLTRTDNLSSEKDEKEAIVYGDMAKGLREAWSGLQKQLMLRGYLLRETLTFHRLGDHHEKLVNSITQSFKAAHQTQNGYDSSLSKKTDAMMNELIDTTAQAMDVGSSVITQIRTLGPTSDNPDRDQEMLASCVLIEKIMLRIASEWERIEAMWKKGRTEVVGTTTTEELLIIEQWLKHAERRVKAVNETGFKILLEEGNGHKARLVELGSSNGVEDGARITHLSGRIEEFLHYVKTRMNRSQRIQAFFQSAQTMLSQLAMMEEDMRNANAAMAGELYPLAQQKATTVIQEGRDISAKEILTYEEQALVRQRCEEMDKKLKLLEELATEIQNSTQISQELASLQTWYGMRVIPFLATHADMGGTLNEAVDFLEAHQRFVDEVVNRDASVTSAMSKRSEMTGVERKAMSEFEAHYERLKDVLESRIRIGGAFVRMHKFAKDLESSFDGITSLLDTNRDFTNERVASQVENVFQMIEDTMTQEKHEVERFVASAEAVARDDDTLDVTRSTQAARNVLVDHDHRYVYLKHKWAEWLANKEETKKKVTVIEEIEMWQEETWEIIRLLENTKTTTLQETEGLHRRVKELQQTIDQQTEKLEEARRTTKSEELTRRIEELIKRQREIKERLSQLEKKVETIYESFLEEEIVERVRAPQILTKLKDAQVDEGSRFEFVARIEGEPEPKITWLKDGIDVKSNIDYRQDFVNGVASLVIEETFIEDTATYTVRAENIGGVAESSATLTVKSRSAISSLMEEEKPRFIKQLTNVQIVEGETAVLDCVVVGKPEPEVIWFKEERTVKEDERTHLMFTGDHVSLTIEDAVPSDSGMYTVRAKNVHGETTGFCQLKVIQKKAPPPPPKRTRRPPEAPTFEQTLTTTTVEEGDTAKLEVITKGEPLPEVTWSFQEQPIYQSETMKIEEFLDGTSRLIISPVTTSHTGIYTATAINEIGEARTSALLNVIEKKTVDEHMLQEDTYETITRPKERTEETTRREEMQYTEQQEIPVTTTETKKTEKRWTEEIDEILEQRAPVTTTEEKETKTAETYVKVHEARPAPQPQTTTTERTSSEVFNIAQIREAIPPPPVETTTTERVCTEVLTTGQIHEARPPPKVETTTTEHVTTEVYNVGTYYEAVPPPEEKKKHMATTTTKAETLYSAKVQPTPQAPEVHVATKTTDIVEREHAATIRRTPVPETHKATLLGAYSLENIAAIQQPITPETHRATVSRGASLENIAAYRHSPAPELHRPSITREKSLERVAAYRQSPAPETFRPSITPGVSLENVGTIRETPIPDVRRSSITRGASLERVGTIHETPIPEVRRSSVTRGASLERVGTIGTTSLPESHRATVTSTAVENAAAIRKTPIPETGRASVTRGSSVENVGTIGTTAVPESHHATVTSKAVENAAAIRQTEPVTPQTARKSPGVMKENVAQINVPPAPPEKREFTKSSLSIERIDDIVIPERVPKTTAEVSQTITDEYRVFHIDEHYEPQQITTTERTVHGGVTYEEGGKKEEEKRVTIVEDKETEEEHRKRLLIEQLEQEEKELIEKIPKVLKEVTQETSTEGWVQRTAEVAKPKTVQTTKRVEEQVIEARRLEATQPEVKTVTTTKTTEEEEARRLAETTTGGVQTVTTTKTTEDEEATRRLAQSRIPQLTKRVTTTTTSDGFVQHVHDELAQPSQVTTTTRKEDEDAQWKRTVAMKPAQPVTEKTTTTTTTSTIVQTGATRPVETETTKVEERKEEVDESRYRDSFIAASEGEGFWTDGAYTTSPSPPPVPRHRFLEEHVTREELDIGKAATAPEFIRPLHKEYTVDEGGRIILETVLVGSPRPKVKFLFNEKEVRKESTFCEILSINDTYSFVIDKARLEHAGFYKITAENSKGSTETLTMLHVRPKALIKHPQKNGYLASTAQKITDKPPSEHTTVTEEFAMFEYEQRRPQKHETTRLVTPPPAKRFQQAHRQEEEMLQRYDIEQQQKTAGHPPHFTQTLVSAVAADGDTARFEGIVTGWPAPTVEWTKDGIPITRSSLPDLDISNIGGRVSLLFKKCTTLHSGKYMCTARNTSGVATSSAQLVIRPRTIAPDFIQRLISEEVVEGERLKWTVRVTGDPQPKVTWMRDGIEIPDCEEVRILDEGNGVHSLVIVRTEMADSGQFTCLAENVAGEARSTADLVVRPPGSGPGSYFHITKVTQEKQVEGEQPVRNTAFTIENPPIQSAML</sequence>
<feature type="domain" description="Ig-like" evidence="9">
    <location>
        <begin position="978"/>
        <end position="1067"/>
    </location>
</feature>
<evidence type="ECO:0000256" key="6">
    <source>
        <dbReference type="ARBA" id="ARBA00023319"/>
    </source>
</evidence>
<feature type="compositionally biased region" description="Basic and acidic residues" evidence="8">
    <location>
        <begin position="1092"/>
        <end position="1103"/>
    </location>
</feature>
<dbReference type="InterPro" id="IPR013783">
    <property type="entry name" value="Ig-like_fold"/>
</dbReference>
<feature type="compositionally biased region" description="Basic and acidic residues" evidence="8">
    <location>
        <begin position="1835"/>
        <end position="1849"/>
    </location>
</feature>
<keyword evidence="4" id="KW-0677">Repeat</keyword>
<evidence type="ECO:0000256" key="3">
    <source>
        <dbReference type="ARBA" id="ARBA00022490"/>
    </source>
</evidence>
<evidence type="ECO:0000256" key="4">
    <source>
        <dbReference type="ARBA" id="ARBA00022737"/>
    </source>
</evidence>
<dbReference type="Pfam" id="PF25075">
    <property type="entry name" value="DUF7799"/>
    <property type="match status" value="1"/>
</dbReference>
<feature type="coiled-coil region" evidence="7">
    <location>
        <begin position="1633"/>
        <end position="1664"/>
    </location>
</feature>
<keyword evidence="10" id="KW-1185">Reference proteome</keyword>
<evidence type="ECO:0000256" key="8">
    <source>
        <dbReference type="SAM" id="MobiDB-lite"/>
    </source>
</evidence>
<dbReference type="Gene3D" id="1.20.58.60">
    <property type="match status" value="1"/>
</dbReference>
<feature type="domain" description="Ig-like" evidence="9">
    <location>
        <begin position="869"/>
        <end position="960"/>
    </location>
</feature>
<dbReference type="InterPro" id="IPR056701">
    <property type="entry name" value="DUF7799"/>
</dbReference>
<dbReference type="SUPFAM" id="SSF48726">
    <property type="entry name" value="Immunoglobulin"/>
    <property type="match status" value="6"/>
</dbReference>
<reference evidence="11" key="1">
    <citation type="submission" date="2020-12" db="UniProtKB">
        <authorList>
            <consortium name="WormBaseParasite"/>
        </authorList>
    </citation>
    <scope>IDENTIFICATION</scope>
    <source>
        <strain evidence="11">MHco3</strain>
    </source>
</reference>
<accession>A0A7I4YY59</accession>
<dbReference type="SMART" id="SM00408">
    <property type="entry name" value="IGc2"/>
    <property type="match status" value="6"/>
</dbReference>
<name>A0A7I4YY59_HAECO</name>
<dbReference type="OrthoDB" id="114660at2759"/>
<organism evidence="10 11">
    <name type="scientific">Haemonchus contortus</name>
    <name type="common">Barber pole worm</name>
    <dbReference type="NCBI Taxonomy" id="6289"/>
    <lineage>
        <taxon>Eukaryota</taxon>
        <taxon>Metazoa</taxon>
        <taxon>Ecdysozoa</taxon>
        <taxon>Nematoda</taxon>
        <taxon>Chromadorea</taxon>
        <taxon>Rhabditida</taxon>
        <taxon>Rhabditina</taxon>
        <taxon>Rhabditomorpha</taxon>
        <taxon>Strongyloidea</taxon>
        <taxon>Trichostrongylidae</taxon>
        <taxon>Haemonchus</taxon>
    </lineage>
</organism>
<dbReference type="Proteomes" id="UP000025227">
    <property type="component" value="Unplaced"/>
</dbReference>
<evidence type="ECO:0000256" key="2">
    <source>
        <dbReference type="ARBA" id="ARBA00006692"/>
    </source>
</evidence>
<evidence type="ECO:0000259" key="9">
    <source>
        <dbReference type="PROSITE" id="PS50835"/>
    </source>
</evidence>
<dbReference type="FunFam" id="2.60.40.10:FF:002364">
    <property type="entry name" value="Protein CBG19196"/>
    <property type="match status" value="1"/>
</dbReference>
<proteinExistence type="inferred from homology"/>
<comment type="subcellular location">
    <subcellularLocation>
        <location evidence="1">Cytoplasm</location>
        <location evidence="1">Myofibril</location>
        <location evidence="1">Sarcomere</location>
        <location evidence="1">A band</location>
    </subcellularLocation>
</comment>
<dbReference type="WBParaSite" id="HCON_00149810-00001">
    <property type="protein sequence ID" value="HCON_00149810-00001"/>
    <property type="gene ID" value="HCON_00149810"/>
</dbReference>
<keyword evidence="6" id="KW-0393">Immunoglobulin domain</keyword>
<feature type="compositionally biased region" description="Low complexity" evidence="8">
    <location>
        <begin position="1105"/>
        <end position="1116"/>
    </location>
</feature>
<evidence type="ECO:0000313" key="11">
    <source>
        <dbReference type="WBParaSite" id="HCON_00149810-00001"/>
    </source>
</evidence>
<dbReference type="PANTHER" id="PTHR47633">
    <property type="entry name" value="IMMUNOGLOBULIN"/>
    <property type="match status" value="1"/>
</dbReference>
<dbReference type="OMA" id="GEGWVQN"/>
<dbReference type="InterPro" id="IPR003598">
    <property type="entry name" value="Ig_sub2"/>
</dbReference>
<feature type="compositionally biased region" description="Low complexity" evidence="8">
    <location>
        <begin position="1814"/>
        <end position="1832"/>
    </location>
</feature>
<protein>
    <submittedName>
        <fullName evidence="11">Titin</fullName>
    </submittedName>
</protein>
<evidence type="ECO:0000256" key="1">
    <source>
        <dbReference type="ARBA" id="ARBA00004161"/>
    </source>
</evidence>
<feature type="coiled-coil region" evidence="7">
    <location>
        <begin position="688"/>
        <end position="752"/>
    </location>
</feature>
<dbReference type="InterPro" id="IPR058157">
    <property type="entry name" value="Spectrin_met"/>
</dbReference>
<evidence type="ECO:0000256" key="7">
    <source>
        <dbReference type="SAM" id="Coils"/>
    </source>
</evidence>
<feature type="region of interest" description="Disordered" evidence="8">
    <location>
        <begin position="1092"/>
        <end position="1122"/>
    </location>
</feature>
<keyword evidence="3" id="KW-0963">Cytoplasm</keyword>